<dbReference type="GO" id="GO:0016787">
    <property type="term" value="F:hydrolase activity"/>
    <property type="evidence" value="ECO:0007669"/>
    <property type="project" value="UniProtKB-KW"/>
</dbReference>
<dbReference type="SUPFAM" id="SSF56300">
    <property type="entry name" value="Metallo-dependent phosphatases"/>
    <property type="match status" value="1"/>
</dbReference>
<dbReference type="Proteomes" id="UP000219048">
    <property type="component" value="Unassembled WGS sequence"/>
</dbReference>
<dbReference type="CDD" id="cd00838">
    <property type="entry name" value="MPP_superfamily"/>
    <property type="match status" value="1"/>
</dbReference>
<comment type="similarity">
    <text evidence="4">Belongs to the cyclic nucleotide phosphodiesterase class-III family.</text>
</comment>
<keyword evidence="3" id="KW-0408">Iron</keyword>
<dbReference type="InterPro" id="IPR004843">
    <property type="entry name" value="Calcineurin-like_PHP"/>
</dbReference>
<organism evidence="6 7">
    <name type="scientific">Flagellimonas pacifica</name>
    <dbReference type="NCBI Taxonomy" id="1247520"/>
    <lineage>
        <taxon>Bacteria</taxon>
        <taxon>Pseudomonadati</taxon>
        <taxon>Bacteroidota</taxon>
        <taxon>Flavobacteriia</taxon>
        <taxon>Flavobacteriales</taxon>
        <taxon>Flavobacteriaceae</taxon>
        <taxon>Flagellimonas</taxon>
    </lineage>
</organism>
<evidence type="ECO:0000256" key="4">
    <source>
        <dbReference type="ARBA" id="ARBA00025742"/>
    </source>
</evidence>
<evidence type="ECO:0000256" key="1">
    <source>
        <dbReference type="ARBA" id="ARBA00022723"/>
    </source>
</evidence>
<keyword evidence="7" id="KW-1185">Reference proteome</keyword>
<dbReference type="InterPro" id="IPR050884">
    <property type="entry name" value="CNP_phosphodiesterase-III"/>
</dbReference>
<dbReference type="InterPro" id="IPR029052">
    <property type="entry name" value="Metallo-depent_PP-like"/>
</dbReference>
<dbReference type="RefSeq" id="WP_097047106.1">
    <property type="nucleotide sequence ID" value="NZ_OBEH01000006.1"/>
</dbReference>
<dbReference type="OrthoDB" id="651281at2"/>
<keyword evidence="2" id="KW-0378">Hydrolase</keyword>
<protein>
    <submittedName>
        <fullName evidence="6">Calcineurin-like phosphoesterase</fullName>
    </submittedName>
</protein>
<dbReference type="Pfam" id="PF00149">
    <property type="entry name" value="Metallophos"/>
    <property type="match status" value="1"/>
</dbReference>
<feature type="domain" description="Calcineurin-like phosphoesterase" evidence="5">
    <location>
        <begin position="5"/>
        <end position="290"/>
    </location>
</feature>
<dbReference type="Gene3D" id="3.60.21.10">
    <property type="match status" value="1"/>
</dbReference>
<evidence type="ECO:0000256" key="3">
    <source>
        <dbReference type="ARBA" id="ARBA00023004"/>
    </source>
</evidence>
<evidence type="ECO:0000256" key="2">
    <source>
        <dbReference type="ARBA" id="ARBA00022801"/>
    </source>
</evidence>
<dbReference type="GO" id="GO:0046872">
    <property type="term" value="F:metal ion binding"/>
    <property type="evidence" value="ECO:0007669"/>
    <property type="project" value="UniProtKB-KW"/>
</dbReference>
<dbReference type="EMBL" id="OBEH01000006">
    <property type="protein sequence ID" value="SNZ01676.1"/>
    <property type="molecule type" value="Genomic_DNA"/>
</dbReference>
<gene>
    <name evidence="6" type="ORF">SAMN06265377_3518</name>
</gene>
<sequence length="549" mass="63935">MRSFNICLLSDIHLKENYLDKEHPVVEVFKSFGAKFKSISKNTPIDCVVVAGDLAFKGDLDEYSKLYRVLNKWIPQHIPVISVVGNHDVKWSEMTYALKPGEDLGGIFKLKNNIFFEQPRFKDVFVNFRDKIIDSLLKERCKELVKKGHVAYKYDKEAYVGYLHFKQNGILFLMLNSSWKSFGPGVISEFYDRVKAKLGADQLKKLVIGDSLSQRGKQSYFLKRNQFPYWDDINGILNEKPDTKIITVAHHPPSWLEWKEQFMSSKKREIRLDSLLKRSHILITGHEHVPMISEPILLPNGCHNVQMGSFLDYHFIDNEDNNTIASKFPSNWFGILKIEPQRFELESYKLEISDGEGGIDDDPKYNWVKKAGPFKKRISKKPTKEETEPGLADQELSLIAEYILPLDSTQLQSLVFAQRKNVLKTKKHFEITDGGLFQVQLNGEDYIIALNTLGAVYDKIRESESFEALIDRHSFFKELYDFLTSKGANITDLAFYDFIDPTNKLAYENFYNEQHLRFQSFKHDFFGKFKKFYIFRELNINYDCFIIES</sequence>
<dbReference type="PANTHER" id="PTHR42988:SF2">
    <property type="entry name" value="CYCLIC NUCLEOTIDE PHOSPHODIESTERASE CBUA0032-RELATED"/>
    <property type="match status" value="1"/>
</dbReference>
<accession>A0A285N0Y8</accession>
<dbReference type="PANTHER" id="PTHR42988">
    <property type="entry name" value="PHOSPHOHYDROLASE"/>
    <property type="match status" value="1"/>
</dbReference>
<evidence type="ECO:0000313" key="7">
    <source>
        <dbReference type="Proteomes" id="UP000219048"/>
    </source>
</evidence>
<evidence type="ECO:0000259" key="5">
    <source>
        <dbReference type="Pfam" id="PF00149"/>
    </source>
</evidence>
<dbReference type="AlphaFoldDB" id="A0A285N0Y8"/>
<proteinExistence type="inferred from homology"/>
<evidence type="ECO:0000313" key="6">
    <source>
        <dbReference type="EMBL" id="SNZ01676.1"/>
    </source>
</evidence>
<reference evidence="7" key="1">
    <citation type="submission" date="2017-09" db="EMBL/GenBank/DDBJ databases">
        <authorList>
            <person name="Varghese N."/>
            <person name="Submissions S."/>
        </authorList>
    </citation>
    <scope>NUCLEOTIDE SEQUENCE [LARGE SCALE GENOMIC DNA]</scope>
    <source>
        <strain evidence="7">DSM 25885</strain>
    </source>
</reference>
<keyword evidence="1" id="KW-0479">Metal-binding</keyword>
<name>A0A285N0Y8_9FLAO</name>